<dbReference type="SMART" id="SM00934">
    <property type="entry name" value="OMPdecase"/>
    <property type="match status" value="1"/>
</dbReference>
<dbReference type="Proteomes" id="UP000181884">
    <property type="component" value="Unassembled WGS sequence"/>
</dbReference>
<keyword evidence="1" id="KW-0456">Lyase</keyword>
<proteinExistence type="predicted"/>
<dbReference type="AlphaFoldDB" id="A0A1L8RHL9"/>
<dbReference type="InterPro" id="IPR001754">
    <property type="entry name" value="OMPdeCOase_dom"/>
</dbReference>
<dbReference type="GO" id="GO:0006207">
    <property type="term" value="P:'de novo' pyrimidine nucleobase biosynthetic process"/>
    <property type="evidence" value="ECO:0007669"/>
    <property type="project" value="InterPro"/>
</dbReference>
<feature type="domain" description="Orotidine 5'-phosphate decarboxylase" evidence="2">
    <location>
        <begin position="2"/>
        <end position="183"/>
    </location>
</feature>
<sequence length="190" mass="21229">MVQELNQADIIEIGTSLSKDYGLQCVTETKTFKGTAKLLVDIKTIDEAAYEFTKYFEAGADILTVMGAGAYETVEICYQVAEKFGKEVLIDLLECDEERIERIAHFENAIYAMHFSKDSNQKVSVVDEVKRFVTRFPHIKRIALAGGLNLETMAALKETPLEIAIVGSAIVGKEAPQKELEKYLEVLLDE</sequence>
<dbReference type="GO" id="GO:0033982">
    <property type="term" value="F:3-dehydro-L-gulonate-6-phosphate decarboxylase activity"/>
    <property type="evidence" value="ECO:0007669"/>
    <property type="project" value="TreeGrafter"/>
</dbReference>
<name>A0A1L8RHL9_9ENTE</name>
<reference evidence="3 4" key="1">
    <citation type="submission" date="2014-12" db="EMBL/GenBank/DDBJ databases">
        <title>Draft genome sequences of 29 type strains of Enterococci.</title>
        <authorList>
            <person name="Zhong Z."/>
            <person name="Sun Z."/>
            <person name="Liu W."/>
            <person name="Zhang W."/>
            <person name="Zhang H."/>
        </authorList>
    </citation>
    <scope>NUCLEOTIDE SEQUENCE [LARGE SCALE GENOMIC DNA]</scope>
    <source>
        <strain evidence="3 4">DSM 17029</strain>
    </source>
</reference>
<organism evidence="3 4">
    <name type="scientific">Enterococcus canis</name>
    <dbReference type="NCBI Taxonomy" id="214095"/>
    <lineage>
        <taxon>Bacteria</taxon>
        <taxon>Bacillati</taxon>
        <taxon>Bacillota</taxon>
        <taxon>Bacilli</taxon>
        <taxon>Lactobacillales</taxon>
        <taxon>Enterococcaceae</taxon>
        <taxon>Enterococcus</taxon>
    </lineage>
</organism>
<dbReference type="Pfam" id="PF00215">
    <property type="entry name" value="OMPdecase"/>
    <property type="match status" value="1"/>
</dbReference>
<keyword evidence="4" id="KW-1185">Reference proteome</keyword>
<accession>A0A1L8RHL9</accession>
<dbReference type="PANTHER" id="PTHR35039:SF3">
    <property type="entry name" value="3-KETO-L-GULONATE-6-PHOSPHATE DECARBOXYLASE SGBH-RELATED"/>
    <property type="match status" value="1"/>
</dbReference>
<evidence type="ECO:0000313" key="3">
    <source>
        <dbReference type="EMBL" id="OJG19256.1"/>
    </source>
</evidence>
<dbReference type="EMBL" id="JXKH01000002">
    <property type="protein sequence ID" value="OJG19256.1"/>
    <property type="molecule type" value="Genomic_DNA"/>
</dbReference>
<dbReference type="GO" id="GO:0019854">
    <property type="term" value="P:L-ascorbic acid catabolic process"/>
    <property type="evidence" value="ECO:0007669"/>
    <property type="project" value="TreeGrafter"/>
</dbReference>
<dbReference type="Gene3D" id="3.20.20.70">
    <property type="entry name" value="Aldolase class I"/>
    <property type="match status" value="1"/>
</dbReference>
<dbReference type="STRING" id="214095.RU97_GL000827"/>
<evidence type="ECO:0000259" key="2">
    <source>
        <dbReference type="SMART" id="SM00934"/>
    </source>
</evidence>
<dbReference type="SUPFAM" id="SSF51366">
    <property type="entry name" value="Ribulose-phoshate binding barrel"/>
    <property type="match status" value="1"/>
</dbReference>
<dbReference type="InterPro" id="IPR011060">
    <property type="entry name" value="RibuloseP-bd_barrel"/>
</dbReference>
<comment type="caution">
    <text evidence="3">The sequence shown here is derived from an EMBL/GenBank/DDBJ whole genome shotgun (WGS) entry which is preliminary data.</text>
</comment>
<gene>
    <name evidence="3" type="ORF">RU97_GL000827</name>
</gene>
<evidence type="ECO:0000313" key="4">
    <source>
        <dbReference type="Proteomes" id="UP000181884"/>
    </source>
</evidence>
<evidence type="ECO:0000256" key="1">
    <source>
        <dbReference type="ARBA" id="ARBA00023239"/>
    </source>
</evidence>
<dbReference type="GO" id="GO:0004590">
    <property type="term" value="F:orotidine-5'-phosphate decarboxylase activity"/>
    <property type="evidence" value="ECO:0007669"/>
    <property type="project" value="InterPro"/>
</dbReference>
<dbReference type="InterPro" id="IPR013785">
    <property type="entry name" value="Aldolase_TIM"/>
</dbReference>
<protein>
    <submittedName>
        <fullName evidence="3">Orotidine 5-phosphate decarboxylase</fullName>
    </submittedName>
</protein>
<dbReference type="PANTHER" id="PTHR35039">
    <property type="entry name" value="3-KETO-L-GULONATE-6-PHOSPHATE DECARBOXYLASE SGBH-RELATED"/>
    <property type="match status" value="1"/>
</dbReference>